<dbReference type="NCBIfam" id="TIGR02174">
    <property type="entry name" value="CXXU_selWTH"/>
    <property type="match status" value="1"/>
</dbReference>
<gene>
    <name evidence="4" type="ORF">PPENT_87.1.T0890101</name>
</gene>
<evidence type="ECO:0000256" key="2">
    <source>
        <dbReference type="ARBA" id="ARBA00023284"/>
    </source>
</evidence>
<dbReference type="GO" id="GO:0005789">
    <property type="term" value="C:endoplasmic reticulum membrane"/>
    <property type="evidence" value="ECO:0007669"/>
    <property type="project" value="TreeGrafter"/>
</dbReference>
<dbReference type="InterPro" id="IPR011893">
    <property type="entry name" value="Selenoprotein_Rdx-typ"/>
</dbReference>
<keyword evidence="2" id="KW-0676">Redox-active center</keyword>
<dbReference type="GO" id="GO:0004791">
    <property type="term" value="F:thioredoxin-disulfide reductase (NADPH) activity"/>
    <property type="evidence" value="ECO:0007669"/>
    <property type="project" value="TreeGrafter"/>
</dbReference>
<evidence type="ECO:0000256" key="1">
    <source>
        <dbReference type="ARBA" id="ARBA00022729"/>
    </source>
</evidence>
<name>A0A8S1WFR7_9CILI</name>
<proteinExistence type="predicted"/>
<keyword evidence="1 3" id="KW-0732">Signal</keyword>
<dbReference type="InterPro" id="IPR019389">
    <property type="entry name" value="Selenoprotein_T"/>
</dbReference>
<evidence type="ECO:0008006" key="6">
    <source>
        <dbReference type="Google" id="ProtNLM"/>
    </source>
</evidence>
<dbReference type="Proteomes" id="UP000689195">
    <property type="component" value="Unassembled WGS sequence"/>
</dbReference>
<feature type="signal peptide" evidence="3">
    <location>
        <begin position="1"/>
        <end position="22"/>
    </location>
</feature>
<dbReference type="EMBL" id="CAJJDO010000089">
    <property type="protein sequence ID" value="CAD8187487.1"/>
    <property type="molecule type" value="Genomic_DNA"/>
</dbReference>
<dbReference type="PANTHER" id="PTHR13544">
    <property type="entry name" value="SELENOPROTEIN T"/>
    <property type="match status" value="1"/>
</dbReference>
<keyword evidence="5" id="KW-1185">Reference proteome</keyword>
<protein>
    <recommendedName>
        <fullName evidence="6">Selenoprotein T</fullName>
    </recommendedName>
</protein>
<dbReference type="Pfam" id="PF10262">
    <property type="entry name" value="Rdx"/>
    <property type="match status" value="1"/>
</dbReference>
<evidence type="ECO:0000313" key="5">
    <source>
        <dbReference type="Proteomes" id="UP000689195"/>
    </source>
</evidence>
<feature type="chain" id="PRO_5035754893" description="Selenoprotein T" evidence="3">
    <location>
        <begin position="23"/>
        <end position="167"/>
    </location>
</feature>
<accession>A0A8S1WFR7</accession>
<sequence length="167" mass="18916">MINKLNLFLVLATLFLLTTSRQQQESKLNTIDSPLEILIEYSYQQLENALLNQYSNKINVIGQPFPIGPQKEMLVNCLTYIQYGSLIVLVLFDSILSNKISLWQQYISPHKMRAGIMIFIGFNFIIQNLQSTGAFEVTINGQLVHSKLTTGQMPTVKQISDFVSSLV</sequence>
<organism evidence="4 5">
    <name type="scientific">Paramecium pentaurelia</name>
    <dbReference type="NCBI Taxonomy" id="43138"/>
    <lineage>
        <taxon>Eukaryota</taxon>
        <taxon>Sar</taxon>
        <taxon>Alveolata</taxon>
        <taxon>Ciliophora</taxon>
        <taxon>Intramacronucleata</taxon>
        <taxon>Oligohymenophorea</taxon>
        <taxon>Peniculida</taxon>
        <taxon>Parameciidae</taxon>
        <taxon>Paramecium</taxon>
    </lineage>
</organism>
<evidence type="ECO:0000313" key="4">
    <source>
        <dbReference type="EMBL" id="CAD8187487.1"/>
    </source>
</evidence>
<dbReference type="GO" id="GO:0045454">
    <property type="term" value="P:cell redox homeostasis"/>
    <property type="evidence" value="ECO:0007669"/>
    <property type="project" value="TreeGrafter"/>
</dbReference>
<reference evidence="4" key="1">
    <citation type="submission" date="2021-01" db="EMBL/GenBank/DDBJ databases">
        <authorList>
            <consortium name="Genoscope - CEA"/>
            <person name="William W."/>
        </authorList>
    </citation>
    <scope>NUCLEOTIDE SEQUENCE</scope>
</reference>
<dbReference type="AlphaFoldDB" id="A0A8S1WFR7"/>
<dbReference type="OrthoDB" id="312145at2759"/>
<dbReference type="PANTHER" id="PTHR13544:SF0">
    <property type="entry name" value="THIOREDOXIN REDUCTASE-LIKE SELENOPROTEIN T"/>
    <property type="match status" value="1"/>
</dbReference>
<comment type="caution">
    <text evidence="4">The sequence shown here is derived from an EMBL/GenBank/DDBJ whole genome shotgun (WGS) entry which is preliminary data.</text>
</comment>
<evidence type="ECO:0000256" key="3">
    <source>
        <dbReference type="SAM" id="SignalP"/>
    </source>
</evidence>